<dbReference type="PANTHER" id="PTHR12081">
    <property type="entry name" value="TRANSCRIPTION FACTOR E2F"/>
    <property type="match status" value="1"/>
</dbReference>
<dbReference type="WBParaSite" id="TCONS_00005390.p1">
    <property type="protein sequence ID" value="TCONS_00005390.p1"/>
    <property type="gene ID" value="XLOC_003692"/>
</dbReference>
<dbReference type="InterPro" id="IPR015633">
    <property type="entry name" value="E2F"/>
</dbReference>
<feature type="domain" description="E2F/DP family winged-helix DNA-binding" evidence="6">
    <location>
        <begin position="90"/>
        <end position="156"/>
    </location>
</feature>
<dbReference type="AlphaFoldDB" id="A0A0K0EJ63"/>
<dbReference type="GO" id="GO:0000981">
    <property type="term" value="F:DNA-binding transcription factor activity, RNA polymerase II-specific"/>
    <property type="evidence" value="ECO:0007669"/>
    <property type="project" value="TreeGrafter"/>
</dbReference>
<comment type="similarity">
    <text evidence="1 5">Belongs to the E2F/DP family.</text>
</comment>
<dbReference type="InterPro" id="IPR003316">
    <property type="entry name" value="E2F_WHTH_DNA-bd_dom"/>
</dbReference>
<evidence type="ECO:0000256" key="5">
    <source>
        <dbReference type="RuleBase" id="RU003796"/>
    </source>
</evidence>
<proteinExistence type="inferred from homology"/>
<dbReference type="InterPro" id="IPR032198">
    <property type="entry name" value="E2F_CC-MB"/>
</dbReference>
<dbReference type="SUPFAM" id="SSF144074">
    <property type="entry name" value="E2F-DP heterodimerization region"/>
    <property type="match status" value="1"/>
</dbReference>
<comment type="subcellular location">
    <subcellularLocation>
        <location evidence="5">Nucleus</location>
    </subcellularLocation>
</comment>
<dbReference type="Pfam" id="PF16421">
    <property type="entry name" value="E2F_CC-MB"/>
    <property type="match status" value="1"/>
</dbReference>
<sequence>MSVDSRGEKRKVQYLLSHTELIEEVLANEEKRQKLEIKNIFKNGSSSNASTDNKINKDFAESTEKDDTDDDFIDDTSSLNDLLVTDEDEKNNNNLVGLTKNFIQYLQSSKSNVIDINVALEQLQVKRKRKIYDIINILENVGLIEKKSSNLVQWKGGTWPPKNGQKLDLKSPDKNEVIKLQNDISKLNKKEKELDEYLKYMKMSLKNVCEEAAKKDLFYMHAGDIMDTFEDKAVIVVQAPKGTLFSSDEGKICMDNKTGMNYPLMIKSFIKPITATYIEQSSIPISYDYYVEDNCEYINNEYDSAGQTYNVTNIDEQDYLYRIEDNNYDHPTSYSNGNLRYPSHGIQYVEKTYIVPLVPQAKDDDYKFNFTNDIALISSFFEDF</sequence>
<dbReference type="Proteomes" id="UP000035681">
    <property type="component" value="Unplaced"/>
</dbReference>
<dbReference type="SUPFAM" id="SSF46785">
    <property type="entry name" value="Winged helix' DNA-binding domain"/>
    <property type="match status" value="1"/>
</dbReference>
<evidence type="ECO:0000259" key="6">
    <source>
        <dbReference type="SMART" id="SM01372"/>
    </source>
</evidence>
<dbReference type="InterPro" id="IPR036388">
    <property type="entry name" value="WH-like_DNA-bd_sf"/>
</dbReference>
<dbReference type="PANTHER" id="PTHR12081:SF18">
    <property type="entry name" value="TRANSCRIPTION FACTOR E2F2-RELATED"/>
    <property type="match status" value="1"/>
</dbReference>
<dbReference type="InterPro" id="IPR036390">
    <property type="entry name" value="WH_DNA-bd_sf"/>
</dbReference>
<keyword evidence="3 5" id="KW-0238">DNA-binding</keyword>
<evidence type="ECO:0000313" key="9">
    <source>
        <dbReference type="WBParaSite" id="TCONS_00005390.p1"/>
    </source>
</evidence>
<keyword evidence="4 5" id="KW-0804">Transcription</keyword>
<keyword evidence="2 5" id="KW-0805">Transcription regulation</keyword>
<name>A0A0K0EJ63_STRER</name>
<dbReference type="GO" id="GO:0046983">
    <property type="term" value="F:protein dimerization activity"/>
    <property type="evidence" value="ECO:0007669"/>
    <property type="project" value="InterPro"/>
</dbReference>
<dbReference type="STRING" id="6248.A0A0K0EJ63"/>
<dbReference type="GO" id="GO:0090575">
    <property type="term" value="C:RNA polymerase II transcription regulator complex"/>
    <property type="evidence" value="ECO:0007669"/>
    <property type="project" value="TreeGrafter"/>
</dbReference>
<dbReference type="Gene3D" id="1.10.10.10">
    <property type="entry name" value="Winged helix-like DNA-binding domain superfamily/Winged helix DNA-binding domain"/>
    <property type="match status" value="1"/>
</dbReference>
<dbReference type="InterPro" id="IPR037241">
    <property type="entry name" value="E2F-DP_heterodim"/>
</dbReference>
<reference evidence="8" key="1">
    <citation type="submission" date="2015-08" db="UniProtKB">
        <authorList>
            <consortium name="WormBaseParasite"/>
        </authorList>
    </citation>
    <scope>IDENTIFICATION</scope>
</reference>
<dbReference type="Gene3D" id="6.10.250.540">
    <property type="match status" value="1"/>
</dbReference>
<dbReference type="WBParaSite" id="SSTP_0000951300.1">
    <property type="protein sequence ID" value="SSTP_0000951300.1"/>
    <property type="gene ID" value="SSTP_0000951300"/>
</dbReference>
<evidence type="ECO:0000313" key="7">
    <source>
        <dbReference type="Proteomes" id="UP000035681"/>
    </source>
</evidence>
<dbReference type="Pfam" id="PF02319">
    <property type="entry name" value="WHD_E2F_TDP"/>
    <property type="match status" value="1"/>
</dbReference>
<dbReference type="SMART" id="SM01372">
    <property type="entry name" value="E2F_TDP"/>
    <property type="match status" value="1"/>
</dbReference>
<organism evidence="8">
    <name type="scientific">Strongyloides stercoralis</name>
    <name type="common">Threadworm</name>
    <dbReference type="NCBI Taxonomy" id="6248"/>
    <lineage>
        <taxon>Eukaryota</taxon>
        <taxon>Metazoa</taxon>
        <taxon>Ecdysozoa</taxon>
        <taxon>Nematoda</taxon>
        <taxon>Chromadorea</taxon>
        <taxon>Rhabditida</taxon>
        <taxon>Tylenchina</taxon>
        <taxon>Panagrolaimomorpha</taxon>
        <taxon>Strongyloidoidea</taxon>
        <taxon>Strongyloididae</taxon>
        <taxon>Strongyloides</taxon>
    </lineage>
</organism>
<evidence type="ECO:0000256" key="4">
    <source>
        <dbReference type="ARBA" id="ARBA00023163"/>
    </source>
</evidence>
<accession>A0A0K0EJ63</accession>
<evidence type="ECO:0000313" key="8">
    <source>
        <dbReference type="WBParaSite" id="SSTP_0000951300.1"/>
    </source>
</evidence>
<keyword evidence="5" id="KW-0539">Nucleus</keyword>
<dbReference type="GO" id="GO:0000978">
    <property type="term" value="F:RNA polymerase II cis-regulatory region sequence-specific DNA binding"/>
    <property type="evidence" value="ECO:0007669"/>
    <property type="project" value="InterPro"/>
</dbReference>
<evidence type="ECO:0000256" key="3">
    <source>
        <dbReference type="ARBA" id="ARBA00023125"/>
    </source>
</evidence>
<evidence type="ECO:0000256" key="2">
    <source>
        <dbReference type="ARBA" id="ARBA00023015"/>
    </source>
</evidence>
<evidence type="ECO:0000256" key="1">
    <source>
        <dbReference type="ARBA" id="ARBA00010940"/>
    </source>
</evidence>
<keyword evidence="7" id="KW-1185">Reference proteome</keyword>
<protein>
    <submittedName>
        <fullName evidence="8 9">E2F_TDP domain-containing protein</fullName>
    </submittedName>
</protein>